<evidence type="ECO:0000313" key="4">
    <source>
        <dbReference type="EMBL" id="CAK7217503.1"/>
    </source>
</evidence>
<dbReference type="InterPro" id="IPR050493">
    <property type="entry name" value="FAD-dep_Monooxygenase_BioMet"/>
</dbReference>
<gene>
    <name evidence="4" type="ORF">SCUCBS95973_003177</name>
</gene>
<comment type="caution">
    <text evidence="4">The sequence shown here is derived from an EMBL/GenBank/DDBJ whole genome shotgun (WGS) entry which is preliminary data.</text>
</comment>
<accession>A0ABP0BD10</accession>
<proteinExistence type="inferred from homology"/>
<keyword evidence="5" id="KW-1185">Reference proteome</keyword>
<dbReference type="SUPFAM" id="SSF51905">
    <property type="entry name" value="FAD/NAD(P)-binding domain"/>
    <property type="match status" value="1"/>
</dbReference>
<dbReference type="InterPro" id="IPR036188">
    <property type="entry name" value="FAD/NAD-bd_sf"/>
</dbReference>
<dbReference type="PANTHER" id="PTHR13789">
    <property type="entry name" value="MONOOXYGENASE"/>
    <property type="match status" value="1"/>
</dbReference>
<dbReference type="Gene3D" id="3.50.50.60">
    <property type="entry name" value="FAD/NAD(P)-binding domain"/>
    <property type="match status" value="1"/>
</dbReference>
<comment type="similarity">
    <text evidence="1">Belongs to the paxM FAD-dependent monooxygenase family.</text>
</comment>
<protein>
    <recommendedName>
        <fullName evidence="6">C2H2-type domain-containing protein</fullName>
    </recommendedName>
</protein>
<evidence type="ECO:0000313" key="5">
    <source>
        <dbReference type="Proteomes" id="UP001642405"/>
    </source>
</evidence>
<dbReference type="PANTHER" id="PTHR13789:SF236">
    <property type="entry name" value="MONOOXYGENASE, PUTATIVE (AFU_ORTHOLOGUE AFUA_6G12060)-RELATED"/>
    <property type="match status" value="1"/>
</dbReference>
<organism evidence="4 5">
    <name type="scientific">Sporothrix curviconia</name>
    <dbReference type="NCBI Taxonomy" id="1260050"/>
    <lineage>
        <taxon>Eukaryota</taxon>
        <taxon>Fungi</taxon>
        <taxon>Dikarya</taxon>
        <taxon>Ascomycota</taxon>
        <taxon>Pezizomycotina</taxon>
        <taxon>Sordariomycetes</taxon>
        <taxon>Sordariomycetidae</taxon>
        <taxon>Ophiostomatales</taxon>
        <taxon>Ophiostomataceae</taxon>
        <taxon>Sporothrix</taxon>
    </lineage>
</organism>
<sequence>MLAVSLTSSRSGGTRCWQVSSGGRMLVIGDAEHAFLLTLGQGTAQVTEDAAAMAICFELTGKDNIPLALHTLQALRYHRASLVQQIGFETRNHQAYAYKEFQAAADTVRQNTDGIGTIDDQTSGMPEMATDAADGGSIEAVPTRKGEQHVCHICHKKFTRAEHVQRHVMARTL</sequence>
<evidence type="ECO:0000256" key="1">
    <source>
        <dbReference type="ARBA" id="ARBA00007992"/>
    </source>
</evidence>
<evidence type="ECO:0000256" key="3">
    <source>
        <dbReference type="ARBA" id="ARBA00023033"/>
    </source>
</evidence>
<name>A0ABP0BD10_9PEZI</name>
<reference evidence="4 5" key="1">
    <citation type="submission" date="2024-01" db="EMBL/GenBank/DDBJ databases">
        <authorList>
            <person name="Allen C."/>
            <person name="Tagirdzhanova G."/>
        </authorList>
    </citation>
    <scope>NUCLEOTIDE SEQUENCE [LARGE SCALE GENOMIC DNA]</scope>
</reference>
<dbReference type="EMBL" id="CAWUHB010000013">
    <property type="protein sequence ID" value="CAK7217503.1"/>
    <property type="molecule type" value="Genomic_DNA"/>
</dbReference>
<evidence type="ECO:0000256" key="2">
    <source>
        <dbReference type="ARBA" id="ARBA00023002"/>
    </source>
</evidence>
<evidence type="ECO:0008006" key="6">
    <source>
        <dbReference type="Google" id="ProtNLM"/>
    </source>
</evidence>
<keyword evidence="3" id="KW-0503">Monooxygenase</keyword>
<keyword evidence="2" id="KW-0560">Oxidoreductase</keyword>
<dbReference type="Proteomes" id="UP001642405">
    <property type="component" value="Unassembled WGS sequence"/>
</dbReference>